<evidence type="ECO:0000256" key="3">
    <source>
        <dbReference type="PROSITE-ProRule" id="PRU00339"/>
    </source>
</evidence>
<organism evidence="4 5">
    <name type="scientific">Brevibacillus fortis</name>
    <dbReference type="NCBI Taxonomy" id="2126352"/>
    <lineage>
        <taxon>Bacteria</taxon>
        <taxon>Bacillati</taxon>
        <taxon>Bacillota</taxon>
        <taxon>Bacilli</taxon>
        <taxon>Bacillales</taxon>
        <taxon>Paenibacillaceae</taxon>
        <taxon>Brevibacillus</taxon>
    </lineage>
</organism>
<dbReference type="Pfam" id="PF07721">
    <property type="entry name" value="TPR_4"/>
    <property type="match status" value="1"/>
</dbReference>
<evidence type="ECO:0000313" key="4">
    <source>
        <dbReference type="EMBL" id="PSJ99766.1"/>
    </source>
</evidence>
<name>A0A2P7VKP6_9BACL</name>
<dbReference type="PROSITE" id="PS50005">
    <property type="entry name" value="TPR"/>
    <property type="match status" value="1"/>
</dbReference>
<dbReference type="EMBL" id="PXZM01000003">
    <property type="protein sequence ID" value="PSJ99766.1"/>
    <property type="molecule type" value="Genomic_DNA"/>
</dbReference>
<dbReference type="SUPFAM" id="SSF48452">
    <property type="entry name" value="TPR-like"/>
    <property type="match status" value="2"/>
</dbReference>
<dbReference type="Pfam" id="PF14559">
    <property type="entry name" value="TPR_19"/>
    <property type="match status" value="1"/>
</dbReference>
<dbReference type="InterPro" id="IPR019734">
    <property type="entry name" value="TPR_rpt"/>
</dbReference>
<sequence length="315" mass="35802">MPKKWLLVIDEAIKRIENDEVELGLTALQKVQEHGKDLPDVMMYLAEVWYRLGHLEEAGQLLTDVMAKNPQMDSSLRRECQLLLAEIALDSSDFETAQHLLYECKESGFESIQLDLLLADLYSLQDLDEVAVKYLEQARLKEPDNQDIMAALGNMYFRIGEDEKAMKLLERAGDESLSMLLTKGRSYAQSGQFEQAYQVFRQALVMDRSPEVLYGCALMAFHVGRLDEAAELVSSLQAVDEEYVAAYPLSADVNLSMGKTEAAIEALKQYVSLSGFDLDQIRRLIALLTQAGRYEEAKEYQQLHDLWDHETDEES</sequence>
<dbReference type="InterPro" id="IPR011990">
    <property type="entry name" value="TPR-like_helical_dom_sf"/>
</dbReference>
<evidence type="ECO:0000313" key="5">
    <source>
        <dbReference type="Proteomes" id="UP000240419"/>
    </source>
</evidence>
<dbReference type="InterPro" id="IPR051012">
    <property type="entry name" value="CellSynth/LPSAsmb/PSIAsmb"/>
</dbReference>
<evidence type="ECO:0000256" key="2">
    <source>
        <dbReference type="ARBA" id="ARBA00022803"/>
    </source>
</evidence>
<dbReference type="AlphaFoldDB" id="A0A2P7VKP6"/>
<dbReference type="Gene3D" id="1.25.40.10">
    <property type="entry name" value="Tetratricopeptide repeat domain"/>
    <property type="match status" value="2"/>
</dbReference>
<dbReference type="RefSeq" id="WP_106837508.1">
    <property type="nucleotide sequence ID" value="NZ_JARMEZ010000014.1"/>
</dbReference>
<keyword evidence="2 3" id="KW-0802">TPR repeat</keyword>
<protein>
    <submittedName>
        <fullName evidence="4">Pilus assembly protein PilF</fullName>
    </submittedName>
</protein>
<comment type="caution">
    <text evidence="4">The sequence shown here is derived from an EMBL/GenBank/DDBJ whole genome shotgun (WGS) entry which is preliminary data.</text>
</comment>
<dbReference type="PANTHER" id="PTHR45586">
    <property type="entry name" value="TPR REPEAT-CONTAINING PROTEIN PA4667"/>
    <property type="match status" value="1"/>
</dbReference>
<gene>
    <name evidence="4" type="ORF">C7R93_03605</name>
</gene>
<dbReference type="GO" id="GO:0042802">
    <property type="term" value="F:identical protein binding"/>
    <property type="evidence" value="ECO:0007669"/>
    <property type="project" value="InterPro"/>
</dbReference>
<proteinExistence type="predicted"/>
<dbReference type="OrthoDB" id="2080803at2"/>
<keyword evidence="5" id="KW-1185">Reference proteome</keyword>
<evidence type="ECO:0000256" key="1">
    <source>
        <dbReference type="ARBA" id="ARBA00022737"/>
    </source>
</evidence>
<feature type="repeat" description="TPR" evidence="3">
    <location>
        <begin position="177"/>
        <end position="210"/>
    </location>
</feature>
<accession>A0A2P7VKP6</accession>
<dbReference type="PANTHER" id="PTHR45586:SF1">
    <property type="entry name" value="LIPOPOLYSACCHARIDE ASSEMBLY PROTEIN B"/>
    <property type="match status" value="1"/>
</dbReference>
<reference evidence="4 5" key="1">
    <citation type="submission" date="2018-03" db="EMBL/GenBank/DDBJ databases">
        <title>Brevisbacillus phylogenomics.</title>
        <authorList>
            <person name="Dunlap C."/>
        </authorList>
    </citation>
    <scope>NUCLEOTIDE SEQUENCE [LARGE SCALE GENOMIC DNA]</scope>
    <source>
        <strain evidence="4 5">NRRL NRS-1210</strain>
    </source>
</reference>
<keyword evidence="1" id="KW-0677">Repeat</keyword>
<dbReference type="Pfam" id="PF13432">
    <property type="entry name" value="TPR_16"/>
    <property type="match status" value="1"/>
</dbReference>
<dbReference type="Proteomes" id="UP000240419">
    <property type="component" value="Unassembled WGS sequence"/>
</dbReference>
<dbReference type="InterPro" id="IPR011717">
    <property type="entry name" value="TPR-4"/>
</dbReference>